<dbReference type="AlphaFoldDB" id="A0A9Q3P7W3"/>
<keyword evidence="2" id="KW-1185">Reference proteome</keyword>
<accession>A0A9Q3P7W3</accession>
<evidence type="ECO:0000313" key="2">
    <source>
        <dbReference type="Proteomes" id="UP000765509"/>
    </source>
</evidence>
<proteinExistence type="predicted"/>
<reference evidence="1" key="1">
    <citation type="submission" date="2021-03" db="EMBL/GenBank/DDBJ databases">
        <title>Draft genome sequence of rust myrtle Austropuccinia psidii MF-1, a brazilian biotype.</title>
        <authorList>
            <person name="Quecine M.C."/>
            <person name="Pachon D.M.R."/>
            <person name="Bonatelli M.L."/>
            <person name="Correr F.H."/>
            <person name="Franceschini L.M."/>
            <person name="Leite T.F."/>
            <person name="Margarido G.R.A."/>
            <person name="Almeida C.A."/>
            <person name="Ferrarezi J.A."/>
            <person name="Labate C.A."/>
        </authorList>
    </citation>
    <scope>NUCLEOTIDE SEQUENCE</scope>
    <source>
        <strain evidence="1">MF-1</strain>
    </source>
</reference>
<name>A0A9Q3P7W3_9BASI</name>
<evidence type="ECO:0000313" key="1">
    <source>
        <dbReference type="EMBL" id="MBW0551689.1"/>
    </source>
</evidence>
<gene>
    <name evidence="1" type="ORF">O181_091404</name>
</gene>
<comment type="caution">
    <text evidence="1">The sequence shown here is derived from an EMBL/GenBank/DDBJ whole genome shotgun (WGS) entry which is preliminary data.</text>
</comment>
<protein>
    <submittedName>
        <fullName evidence="1">Uncharacterized protein</fullName>
    </submittedName>
</protein>
<organism evidence="1 2">
    <name type="scientific">Austropuccinia psidii MF-1</name>
    <dbReference type="NCBI Taxonomy" id="1389203"/>
    <lineage>
        <taxon>Eukaryota</taxon>
        <taxon>Fungi</taxon>
        <taxon>Dikarya</taxon>
        <taxon>Basidiomycota</taxon>
        <taxon>Pucciniomycotina</taxon>
        <taxon>Pucciniomycetes</taxon>
        <taxon>Pucciniales</taxon>
        <taxon>Sphaerophragmiaceae</taxon>
        <taxon>Austropuccinia</taxon>
    </lineage>
</organism>
<sequence length="183" mass="20031">MSSKLTELTYSSPYAPPPSVLCGSGLISWLASSGHFDPGQNYDGYKAVEVLDLAFTECLAKGNNFFHNFIPKSSKFHSFFVGKKPSCHPGSEVSNVRRYFWSKKDGPFEKEFPVSEGPTPDVTGSRQRDVERWTNVGGAIPVGGRPIYLSSAVPISRINTEGVVKRLRRNANSTPNPDSEGSD</sequence>
<dbReference type="Proteomes" id="UP000765509">
    <property type="component" value="Unassembled WGS sequence"/>
</dbReference>
<dbReference type="EMBL" id="AVOT02057619">
    <property type="protein sequence ID" value="MBW0551689.1"/>
    <property type="molecule type" value="Genomic_DNA"/>
</dbReference>